<sequence>MKKALLSSLLLTLSFFSFAQESGKIHAGIYHGGIIGQVGIGTNFEKKNFGELRFSASDIVNYPFNIEGYFNRNYIQSDWYNIHAGLMLGYSFYEDIRFGLPIGMTFKPIKEHRQFGILLEAMPNYFLGNPNLRASIGIRYNFSN</sequence>
<dbReference type="RefSeq" id="WP_189580676.1">
    <property type="nucleotide sequence ID" value="NZ_BMYF01000008.1"/>
</dbReference>
<reference evidence="2" key="2">
    <citation type="submission" date="2020-09" db="EMBL/GenBank/DDBJ databases">
        <authorList>
            <person name="Sun Q."/>
            <person name="Kim S."/>
        </authorList>
    </citation>
    <scope>NUCLEOTIDE SEQUENCE</scope>
    <source>
        <strain evidence="2">KCTC 23224</strain>
    </source>
</reference>
<gene>
    <name evidence="2" type="ORF">GCM10008106_16800</name>
</gene>
<evidence type="ECO:0000313" key="3">
    <source>
        <dbReference type="Proteomes" id="UP000642809"/>
    </source>
</evidence>
<evidence type="ECO:0000313" key="2">
    <source>
        <dbReference type="EMBL" id="GHB35942.1"/>
    </source>
</evidence>
<feature type="chain" id="PRO_5035160857" description="Outer membrane protein beta-barrel domain-containing protein" evidence="1">
    <location>
        <begin position="20"/>
        <end position="144"/>
    </location>
</feature>
<feature type="signal peptide" evidence="1">
    <location>
        <begin position="1"/>
        <end position="19"/>
    </location>
</feature>
<dbReference type="AlphaFoldDB" id="A0A8J3G5I1"/>
<keyword evidence="3" id="KW-1185">Reference proteome</keyword>
<protein>
    <recommendedName>
        <fullName evidence="4">Outer membrane protein beta-barrel domain-containing protein</fullName>
    </recommendedName>
</protein>
<comment type="caution">
    <text evidence="2">The sequence shown here is derived from an EMBL/GenBank/DDBJ whole genome shotgun (WGS) entry which is preliminary data.</text>
</comment>
<proteinExistence type="predicted"/>
<evidence type="ECO:0008006" key="4">
    <source>
        <dbReference type="Google" id="ProtNLM"/>
    </source>
</evidence>
<dbReference type="EMBL" id="BMYF01000008">
    <property type="protein sequence ID" value="GHB35942.1"/>
    <property type="molecule type" value="Genomic_DNA"/>
</dbReference>
<name>A0A8J3G5I1_9BACT</name>
<accession>A0A8J3G5I1</accession>
<dbReference type="Proteomes" id="UP000642809">
    <property type="component" value="Unassembled WGS sequence"/>
</dbReference>
<reference evidence="2" key="1">
    <citation type="journal article" date="2014" name="Int. J. Syst. Evol. Microbiol.">
        <title>Complete genome sequence of Corynebacterium casei LMG S-19264T (=DSM 44701T), isolated from a smear-ripened cheese.</title>
        <authorList>
            <consortium name="US DOE Joint Genome Institute (JGI-PGF)"/>
            <person name="Walter F."/>
            <person name="Albersmeier A."/>
            <person name="Kalinowski J."/>
            <person name="Ruckert C."/>
        </authorList>
    </citation>
    <scope>NUCLEOTIDE SEQUENCE</scope>
    <source>
        <strain evidence="2">KCTC 23224</strain>
    </source>
</reference>
<evidence type="ECO:0000256" key="1">
    <source>
        <dbReference type="SAM" id="SignalP"/>
    </source>
</evidence>
<organism evidence="2 3">
    <name type="scientific">Mongoliitalea lutea</name>
    <dbReference type="NCBI Taxonomy" id="849756"/>
    <lineage>
        <taxon>Bacteria</taxon>
        <taxon>Pseudomonadati</taxon>
        <taxon>Bacteroidota</taxon>
        <taxon>Cytophagia</taxon>
        <taxon>Cytophagales</taxon>
        <taxon>Cyclobacteriaceae</taxon>
        <taxon>Mongoliitalea</taxon>
    </lineage>
</organism>
<keyword evidence="1" id="KW-0732">Signal</keyword>